<organism evidence="8">
    <name type="scientific">Desulfatirhabdium butyrativorans</name>
    <dbReference type="NCBI Taxonomy" id="340467"/>
    <lineage>
        <taxon>Bacteria</taxon>
        <taxon>Pseudomonadati</taxon>
        <taxon>Thermodesulfobacteriota</taxon>
        <taxon>Desulfobacteria</taxon>
        <taxon>Desulfobacterales</taxon>
        <taxon>Desulfatirhabdiaceae</taxon>
        <taxon>Desulfatirhabdium</taxon>
    </lineage>
</organism>
<name>A0A7C4RPT3_9BACT</name>
<comment type="caution">
    <text evidence="7">Lacks conserved residue(s) required for the propagation of feature annotation.</text>
</comment>
<feature type="transmembrane region" description="Helical" evidence="7">
    <location>
        <begin position="251"/>
        <end position="273"/>
    </location>
</feature>
<keyword evidence="5 7" id="KW-1133">Transmembrane helix</keyword>
<comment type="subcellular location">
    <subcellularLocation>
        <location evidence="1 7">Cell membrane</location>
        <topology evidence="1 7">Multi-pass membrane protein</topology>
    </subcellularLocation>
</comment>
<keyword evidence="7" id="KW-0813">Transport</keyword>
<dbReference type="InterPro" id="IPR001712">
    <property type="entry name" value="T3SS_FHIPEP"/>
</dbReference>
<protein>
    <recommendedName>
        <fullName evidence="7">Flagellar biosynthesis protein FlhA</fullName>
    </recommendedName>
</protein>
<dbReference type="Gene3D" id="3.40.30.60">
    <property type="entry name" value="FHIPEP family, domain 1"/>
    <property type="match status" value="1"/>
</dbReference>
<feature type="transmembrane region" description="Helical" evidence="7">
    <location>
        <begin position="210"/>
        <end position="231"/>
    </location>
</feature>
<dbReference type="Gene3D" id="3.40.50.12790">
    <property type="entry name" value="FHIPEP family, domain 4"/>
    <property type="match status" value="1"/>
</dbReference>
<comment type="function">
    <text evidence="7">Required for formation of the rod structure of the flagellar apparatus. Together with FliI and FliH, may constitute the export apparatus of flagellin.</text>
</comment>
<dbReference type="GO" id="GO:0044780">
    <property type="term" value="P:bacterial-type flagellum assembly"/>
    <property type="evidence" value="ECO:0007669"/>
    <property type="project" value="InterPro"/>
</dbReference>
<feature type="transmembrane region" description="Helical" evidence="7">
    <location>
        <begin position="285"/>
        <end position="305"/>
    </location>
</feature>
<dbReference type="InterPro" id="IPR042194">
    <property type="entry name" value="FHIPEP_1"/>
</dbReference>
<evidence type="ECO:0000256" key="6">
    <source>
        <dbReference type="ARBA" id="ARBA00023136"/>
    </source>
</evidence>
<keyword evidence="8" id="KW-0966">Cell projection</keyword>
<keyword evidence="6 7" id="KW-0472">Membrane</keyword>
<comment type="similarity">
    <text evidence="2 7">Belongs to the FHIPEP (flagella/HR/invasion proteins export pore) family.</text>
</comment>
<dbReference type="GO" id="GO:0005886">
    <property type="term" value="C:plasma membrane"/>
    <property type="evidence" value="ECO:0007669"/>
    <property type="project" value="UniProtKB-SubCell"/>
</dbReference>
<gene>
    <name evidence="7 8" type="primary">flhA</name>
    <name evidence="8" type="ORF">ENS29_09460</name>
</gene>
<dbReference type="Pfam" id="PF00771">
    <property type="entry name" value="FHIPEP"/>
    <property type="match status" value="1"/>
</dbReference>
<feature type="transmembrane region" description="Helical" evidence="7">
    <location>
        <begin position="117"/>
        <end position="140"/>
    </location>
</feature>
<keyword evidence="7" id="KW-1006">Bacterial flagellum protein export</keyword>
<reference evidence="8" key="1">
    <citation type="journal article" date="2020" name="mSystems">
        <title>Genome- and Community-Level Interaction Insights into Carbon Utilization and Element Cycling Functions of Hydrothermarchaeota in Hydrothermal Sediment.</title>
        <authorList>
            <person name="Zhou Z."/>
            <person name="Liu Y."/>
            <person name="Xu W."/>
            <person name="Pan J."/>
            <person name="Luo Z.H."/>
            <person name="Li M."/>
        </authorList>
    </citation>
    <scope>NUCLEOTIDE SEQUENCE [LARGE SCALE GENOMIC DNA]</scope>
    <source>
        <strain evidence="8">SpSt-477</strain>
    </source>
</reference>
<evidence type="ECO:0000256" key="1">
    <source>
        <dbReference type="ARBA" id="ARBA00004651"/>
    </source>
</evidence>
<evidence type="ECO:0000256" key="7">
    <source>
        <dbReference type="RuleBase" id="RU364093"/>
    </source>
</evidence>
<dbReference type="PROSITE" id="PS00994">
    <property type="entry name" value="FHIPEP"/>
    <property type="match status" value="1"/>
</dbReference>
<evidence type="ECO:0000256" key="4">
    <source>
        <dbReference type="ARBA" id="ARBA00022692"/>
    </source>
</evidence>
<evidence type="ECO:0000256" key="2">
    <source>
        <dbReference type="ARBA" id="ARBA00008835"/>
    </source>
</evidence>
<evidence type="ECO:0000313" key="8">
    <source>
        <dbReference type="EMBL" id="HGU33068.1"/>
    </source>
</evidence>
<proteinExistence type="inferred from homology"/>
<dbReference type="NCBIfam" id="TIGR01398">
    <property type="entry name" value="FlhA"/>
    <property type="match status" value="1"/>
</dbReference>
<dbReference type="InterPro" id="IPR042193">
    <property type="entry name" value="FHIPEP_3"/>
</dbReference>
<accession>A0A7C4RPT3</accession>
<dbReference type="EMBL" id="DSUH01000223">
    <property type="protein sequence ID" value="HGU33068.1"/>
    <property type="molecule type" value="Genomic_DNA"/>
</dbReference>
<comment type="caution">
    <text evidence="8">The sequence shown here is derived from an EMBL/GenBank/DDBJ whole genome shotgun (WGS) entry which is preliminary data.</text>
</comment>
<evidence type="ECO:0000256" key="5">
    <source>
        <dbReference type="ARBA" id="ARBA00022989"/>
    </source>
</evidence>
<feature type="transmembrane region" description="Helical" evidence="7">
    <location>
        <begin position="46"/>
        <end position="65"/>
    </location>
</feature>
<dbReference type="AlphaFoldDB" id="A0A7C4RPT3"/>
<evidence type="ECO:0000256" key="3">
    <source>
        <dbReference type="ARBA" id="ARBA00022475"/>
    </source>
</evidence>
<dbReference type="InterPro" id="IPR006301">
    <property type="entry name" value="FlhA"/>
</dbReference>
<keyword evidence="8" id="KW-0282">Flagellum</keyword>
<dbReference type="Gene3D" id="1.10.8.540">
    <property type="entry name" value="FHIPEP family, domain 3"/>
    <property type="match status" value="1"/>
</dbReference>
<sequence>MEAVGAGFLTGRWSRLTLNTDVLMAGAVVAILLIMIVPLPTWMLDILISFSITFSIVILLVGMYIHKPLELSAFPSILLITTLFRLSLNVASTRMILLHGNEGMDAAGSVIMAFGQFVVGGNYLVGIIVFLILVIINFVVITKGAGRIAEVAARFTLDAMPGKQMAIDADLNAGLISDQEAKERRKLIAQEAEYYGAMDGANKFVRGDAIAGLIITAVNIVGGLCIGMLYYGMNVGDAARNYTILTVGDGLVSQIPALIISTAAGIIVSRAGSEASLGKDISGQLLVQPKAIGVSSAVLFGFGLIPGLPTIPFWTLAALSGTLAYVTSKSASRSVQAEAVSAKTAQQAIQAKTEAVASAIAPIDILALEVGYGLIPLVDVEQNGELLDRIKAIRRQIAQEIGILVPSVHIQDNIQLKPAEYVILLKGNEVARGELLLGHYLALNPGNAIESIDGIPTREPTFNLPAYWIQEESRDQAIAKGYTVVDLATVLTTHLSEIIKRHAHEYLGRQEVQKLLDTVKESHPKVVEELVPNLLPLGAVGKVLQNLLMEQVPIRDLLTILETLADYAPMTKDIDVLTEYVRHALARTITRLYANPDGTLTVMGVDPQSEGIIARAIQQTNQGSFLALEPDMVQRLIHSISMGIEKFAAQNLQPVLMCSSQIRIHLKRLLDRFIPNMVVLSYHDVLTTTRIQAITTVRLTDAD</sequence>
<feature type="transmembrane region" description="Helical" evidence="7">
    <location>
        <begin position="22"/>
        <end position="40"/>
    </location>
</feature>
<dbReference type="PANTHER" id="PTHR30161:SF1">
    <property type="entry name" value="FLAGELLAR BIOSYNTHESIS PROTEIN FLHA-RELATED"/>
    <property type="match status" value="1"/>
</dbReference>
<keyword evidence="7" id="KW-1005">Bacterial flagellum biogenesis</keyword>
<keyword evidence="3 7" id="KW-1003">Cell membrane</keyword>
<dbReference type="PANTHER" id="PTHR30161">
    <property type="entry name" value="FLAGELLAR EXPORT PROTEIN, MEMBRANE FLHA SUBUNIT-RELATED"/>
    <property type="match status" value="1"/>
</dbReference>
<dbReference type="InterPro" id="IPR025505">
    <property type="entry name" value="FHIPEP_CS"/>
</dbReference>
<dbReference type="GO" id="GO:0009306">
    <property type="term" value="P:protein secretion"/>
    <property type="evidence" value="ECO:0007669"/>
    <property type="project" value="InterPro"/>
</dbReference>
<keyword evidence="8" id="KW-0969">Cilium</keyword>
<keyword evidence="4 7" id="KW-0812">Transmembrane</keyword>
<dbReference type="PRINTS" id="PR00949">
    <property type="entry name" value="TYPE3IMAPROT"/>
</dbReference>
<dbReference type="InterPro" id="IPR042196">
    <property type="entry name" value="FHIPEP_4"/>
</dbReference>
<keyword evidence="7" id="KW-0653">Protein transport</keyword>
<dbReference type="PIRSF" id="PIRSF005419">
    <property type="entry name" value="FlhA"/>
    <property type="match status" value="1"/>
</dbReference>